<dbReference type="RefSeq" id="WP_227706777.1">
    <property type="nucleotide sequence ID" value="NZ_JAJEQX010000005.1"/>
</dbReference>
<name>A0ABS8FWA4_9FIRM</name>
<gene>
    <name evidence="2" type="ORF">LKD70_04140</name>
</gene>
<dbReference type="InterPro" id="IPR036390">
    <property type="entry name" value="WH_DNA-bd_sf"/>
</dbReference>
<evidence type="ECO:0000313" key="3">
    <source>
        <dbReference type="Proteomes" id="UP001198151"/>
    </source>
</evidence>
<dbReference type="Gene3D" id="1.10.10.10">
    <property type="entry name" value="Winged helix-like DNA-binding domain superfamily/Winged helix DNA-binding domain"/>
    <property type="match status" value="1"/>
</dbReference>
<dbReference type="InterPro" id="IPR036388">
    <property type="entry name" value="WH-like_DNA-bd_sf"/>
</dbReference>
<dbReference type="Pfam" id="PF13545">
    <property type="entry name" value="HTH_Crp_2"/>
    <property type="match status" value="1"/>
</dbReference>
<evidence type="ECO:0000313" key="2">
    <source>
        <dbReference type="EMBL" id="MCC2253633.1"/>
    </source>
</evidence>
<organism evidence="2 3">
    <name type="scientific">Ruminococcus turbiniformis</name>
    <dbReference type="NCBI Taxonomy" id="2881258"/>
    <lineage>
        <taxon>Bacteria</taxon>
        <taxon>Bacillati</taxon>
        <taxon>Bacillota</taxon>
        <taxon>Clostridia</taxon>
        <taxon>Eubacteriales</taxon>
        <taxon>Oscillospiraceae</taxon>
        <taxon>Ruminococcus</taxon>
    </lineage>
</organism>
<protein>
    <submittedName>
        <fullName evidence="2">Helix-turn-helix domain-containing protein</fullName>
    </submittedName>
</protein>
<dbReference type="SUPFAM" id="SSF46785">
    <property type="entry name" value="Winged helix' DNA-binding domain"/>
    <property type="match status" value="1"/>
</dbReference>
<accession>A0ABS8FWA4</accession>
<comment type="caution">
    <text evidence="2">The sequence shown here is derived from an EMBL/GenBank/DDBJ whole genome shotgun (WGS) entry which is preliminary data.</text>
</comment>
<dbReference type="PROSITE" id="PS51063">
    <property type="entry name" value="HTH_CRP_2"/>
    <property type="match status" value="1"/>
</dbReference>
<keyword evidence="3" id="KW-1185">Reference proteome</keyword>
<dbReference type="InterPro" id="IPR012318">
    <property type="entry name" value="HTH_CRP"/>
</dbReference>
<feature type="domain" description="HTH crp-type" evidence="1">
    <location>
        <begin position="1"/>
        <end position="66"/>
    </location>
</feature>
<proteinExistence type="predicted"/>
<dbReference type="EMBL" id="JAJEQX010000005">
    <property type="protein sequence ID" value="MCC2253633.1"/>
    <property type="molecule type" value="Genomic_DNA"/>
</dbReference>
<dbReference type="Proteomes" id="UP001198151">
    <property type="component" value="Unassembled WGS sequence"/>
</dbReference>
<evidence type="ECO:0000259" key="1">
    <source>
        <dbReference type="PROSITE" id="PS51063"/>
    </source>
</evidence>
<reference evidence="2 3" key="1">
    <citation type="submission" date="2021-10" db="EMBL/GenBank/DDBJ databases">
        <title>Anaerobic single-cell dispensing facilitates the cultivation of human gut bacteria.</title>
        <authorList>
            <person name="Afrizal A."/>
        </authorList>
    </citation>
    <scope>NUCLEOTIDE SEQUENCE [LARGE SCALE GENOMIC DNA]</scope>
    <source>
        <strain evidence="2 3">CLA-AA-H200</strain>
    </source>
</reference>
<sequence length="66" mass="7310">MLIEMAAVYGEKENGMTRICVKISREKIAMLSGVHRVTVARELAKMKKNGLVRPDICFTRSGNLSG</sequence>